<dbReference type="InterPro" id="IPR008162">
    <property type="entry name" value="Pyrophosphatase"/>
</dbReference>
<dbReference type="Pfam" id="PF00719">
    <property type="entry name" value="Pyrophosphatase"/>
    <property type="match status" value="1"/>
</dbReference>
<keyword evidence="4 5" id="KW-0460">Magnesium</keyword>
<dbReference type="NCBIfam" id="NF002317">
    <property type="entry name" value="PRK01250.1"/>
    <property type="match status" value="1"/>
</dbReference>
<dbReference type="GO" id="GO:0004427">
    <property type="term" value="F:inorganic diphosphate phosphatase activity"/>
    <property type="evidence" value="ECO:0007669"/>
    <property type="project" value="UniProtKB-UniRule"/>
</dbReference>
<accession>A0A7Y3RNZ8</accession>
<evidence type="ECO:0000256" key="4">
    <source>
        <dbReference type="ARBA" id="ARBA00022842"/>
    </source>
</evidence>
<feature type="binding site" evidence="5">
    <location>
        <position position="66"/>
    </location>
    <ligand>
        <name>Mg(2+)</name>
        <dbReference type="ChEBI" id="CHEBI:18420"/>
        <label>1</label>
    </ligand>
</feature>
<comment type="similarity">
    <text evidence="5">Belongs to the PPase family.</text>
</comment>
<comment type="subunit">
    <text evidence="5">Homohexamer.</text>
</comment>
<protein>
    <recommendedName>
        <fullName evidence="5">Inorganic pyrophosphatase</fullName>
        <ecNumber evidence="5">3.6.1.1</ecNumber>
    </recommendedName>
    <alternativeName>
        <fullName evidence="5">Pyrophosphate phospho-hydrolase</fullName>
        <shortName evidence="5">PPase</shortName>
    </alternativeName>
</protein>
<feature type="binding site" evidence="5">
    <location>
        <position position="56"/>
    </location>
    <ligand>
        <name>substrate</name>
    </ligand>
</feature>
<dbReference type="Proteomes" id="UP000536835">
    <property type="component" value="Unassembled WGS sequence"/>
</dbReference>
<evidence type="ECO:0000256" key="2">
    <source>
        <dbReference type="ARBA" id="ARBA00022723"/>
    </source>
</evidence>
<evidence type="ECO:0000256" key="5">
    <source>
        <dbReference type="HAMAP-Rule" id="MF_00209"/>
    </source>
</evidence>
<gene>
    <name evidence="5 6" type="primary">ppa</name>
    <name evidence="6" type="ORF">HK107_14870</name>
</gene>
<evidence type="ECO:0000313" key="7">
    <source>
        <dbReference type="Proteomes" id="UP000536835"/>
    </source>
</evidence>
<dbReference type="GO" id="GO:0000287">
    <property type="term" value="F:magnesium ion binding"/>
    <property type="evidence" value="ECO:0007669"/>
    <property type="project" value="UniProtKB-UniRule"/>
</dbReference>
<keyword evidence="7" id="KW-1185">Reference proteome</keyword>
<reference evidence="6 7" key="1">
    <citation type="submission" date="2020-05" db="EMBL/GenBank/DDBJ databases">
        <title>Parvularcula mediterraneae sp. nov., isolated from polypropylene straw from shallow seawater of the seashore of Laganas in Zakynthos island, Greece.</title>
        <authorList>
            <person name="Szabo I."/>
            <person name="Al-Omari J."/>
            <person name="Rado J."/>
            <person name="Szerdahelyi G.S."/>
        </authorList>
    </citation>
    <scope>NUCLEOTIDE SEQUENCE [LARGE SCALE GENOMIC DNA]</scope>
    <source>
        <strain evidence="6 7">ZS-1/3</strain>
    </source>
</reference>
<keyword evidence="5" id="KW-0963">Cytoplasm</keyword>
<feature type="binding site" evidence="5">
    <location>
        <position position="103"/>
    </location>
    <ligand>
        <name>Mg(2+)</name>
        <dbReference type="ChEBI" id="CHEBI:18420"/>
        <label>1</label>
    </ligand>
</feature>
<dbReference type="EMBL" id="JABFCX010000003">
    <property type="protein sequence ID" value="NNU17612.1"/>
    <property type="molecule type" value="Genomic_DNA"/>
</dbReference>
<feature type="binding site" evidence="5">
    <location>
        <position position="30"/>
    </location>
    <ligand>
        <name>substrate</name>
    </ligand>
</feature>
<dbReference type="CDD" id="cd00412">
    <property type="entry name" value="pyrophosphatase"/>
    <property type="match status" value="1"/>
</dbReference>
<dbReference type="Gene3D" id="3.90.80.10">
    <property type="entry name" value="Inorganic pyrophosphatase"/>
    <property type="match status" value="1"/>
</dbReference>
<comment type="subcellular location">
    <subcellularLocation>
        <location evidence="5">Cytoplasm</location>
    </subcellularLocation>
</comment>
<comment type="cofactor">
    <cofactor evidence="1 5">
        <name>Mg(2+)</name>
        <dbReference type="ChEBI" id="CHEBI:18420"/>
    </cofactor>
</comment>
<comment type="caution">
    <text evidence="6">The sequence shown here is derived from an EMBL/GenBank/DDBJ whole genome shotgun (WGS) entry which is preliminary data.</text>
</comment>
<comment type="catalytic activity">
    <reaction evidence="5">
        <text>diphosphate + H2O = 2 phosphate + H(+)</text>
        <dbReference type="Rhea" id="RHEA:24576"/>
        <dbReference type="ChEBI" id="CHEBI:15377"/>
        <dbReference type="ChEBI" id="CHEBI:15378"/>
        <dbReference type="ChEBI" id="CHEBI:33019"/>
        <dbReference type="ChEBI" id="CHEBI:43474"/>
        <dbReference type="EC" id="3.6.1.1"/>
    </reaction>
</comment>
<dbReference type="PANTHER" id="PTHR10286">
    <property type="entry name" value="INORGANIC PYROPHOSPHATASE"/>
    <property type="match status" value="1"/>
</dbReference>
<keyword evidence="3 5" id="KW-0378">Hydrolase</keyword>
<dbReference type="RefSeq" id="WP_173201203.1">
    <property type="nucleotide sequence ID" value="NZ_JABFCX010000003.1"/>
</dbReference>
<proteinExistence type="inferred from homology"/>
<feature type="binding site" evidence="5">
    <location>
        <position position="44"/>
    </location>
    <ligand>
        <name>substrate</name>
    </ligand>
</feature>
<dbReference type="GO" id="GO:0005737">
    <property type="term" value="C:cytoplasm"/>
    <property type="evidence" value="ECO:0007669"/>
    <property type="project" value="UniProtKB-SubCell"/>
</dbReference>
<dbReference type="AlphaFoldDB" id="A0A7Y3RNZ8"/>
<dbReference type="SUPFAM" id="SSF50324">
    <property type="entry name" value="Inorganic pyrophosphatase"/>
    <property type="match status" value="1"/>
</dbReference>
<comment type="function">
    <text evidence="5">Catalyzes the hydrolysis of inorganic pyrophosphate (PPi) forming two phosphate ions.</text>
</comment>
<keyword evidence="2 5" id="KW-0479">Metal-binding</keyword>
<dbReference type="GO" id="GO:0006796">
    <property type="term" value="P:phosphate-containing compound metabolic process"/>
    <property type="evidence" value="ECO:0007669"/>
    <property type="project" value="InterPro"/>
</dbReference>
<feature type="binding site" evidence="5">
    <location>
        <position position="142"/>
    </location>
    <ligand>
        <name>substrate</name>
    </ligand>
</feature>
<evidence type="ECO:0000256" key="3">
    <source>
        <dbReference type="ARBA" id="ARBA00022801"/>
    </source>
</evidence>
<sequence length="178" mass="20473">MRIDKVPVGENPPEDINVIIEVPLGNEPIKYEFDKPSGAIFVDRFLYTSMRYPCNYGFVPHTLSGDGDPVDVMCLGNRPLVPGCVLRARPIGVLIMEDEAGIDEKILAAPHPKLTRFYDNIKTYEDVQPILLERIWHFFDRYKDLEPNKWVKVIEWKGKEEAERLIQEGVANYKPEAE</sequence>
<feature type="binding site" evidence="5">
    <location>
        <position position="71"/>
    </location>
    <ligand>
        <name>Mg(2+)</name>
        <dbReference type="ChEBI" id="CHEBI:18420"/>
        <label>1</label>
    </ligand>
</feature>
<name>A0A7Y3RNZ8_9PROT</name>
<organism evidence="6 7">
    <name type="scientific">Parvularcula mediterranea</name>
    <dbReference type="NCBI Taxonomy" id="2732508"/>
    <lineage>
        <taxon>Bacteria</taxon>
        <taxon>Pseudomonadati</taxon>
        <taxon>Pseudomonadota</taxon>
        <taxon>Alphaproteobacteria</taxon>
        <taxon>Parvularculales</taxon>
        <taxon>Parvularculaceae</taxon>
        <taxon>Parvularcula</taxon>
    </lineage>
</organism>
<dbReference type="EC" id="3.6.1.1" evidence="5"/>
<evidence type="ECO:0000256" key="1">
    <source>
        <dbReference type="ARBA" id="ARBA00001946"/>
    </source>
</evidence>
<dbReference type="PROSITE" id="PS00387">
    <property type="entry name" value="PPASE"/>
    <property type="match status" value="1"/>
</dbReference>
<dbReference type="InterPro" id="IPR036649">
    <property type="entry name" value="Pyrophosphatase_sf"/>
</dbReference>
<dbReference type="HAMAP" id="MF_00209">
    <property type="entry name" value="Inorganic_PPase"/>
    <property type="match status" value="1"/>
</dbReference>
<evidence type="ECO:0000313" key="6">
    <source>
        <dbReference type="EMBL" id="NNU17612.1"/>
    </source>
</evidence>
<feature type="binding site" evidence="5">
    <location>
        <position position="71"/>
    </location>
    <ligand>
        <name>Mg(2+)</name>
        <dbReference type="ChEBI" id="CHEBI:18420"/>
        <label>2</label>
    </ligand>
</feature>